<evidence type="ECO:0000256" key="3">
    <source>
        <dbReference type="ARBA" id="ARBA00023235"/>
    </source>
</evidence>
<dbReference type="GO" id="GO:0003723">
    <property type="term" value="F:RNA binding"/>
    <property type="evidence" value="ECO:0007669"/>
    <property type="project" value="InterPro"/>
</dbReference>
<dbReference type="InterPro" id="IPR020103">
    <property type="entry name" value="PsdUridine_synth_cat_dom_sf"/>
</dbReference>
<comment type="subunit">
    <text evidence="4">Homodimer.</text>
</comment>
<evidence type="ECO:0000256" key="4">
    <source>
        <dbReference type="HAMAP-Rule" id="MF_00171"/>
    </source>
</evidence>
<dbReference type="Gene3D" id="3.30.70.660">
    <property type="entry name" value="Pseudouridine synthase I, catalytic domain, C-terminal subdomain"/>
    <property type="match status" value="1"/>
</dbReference>
<feature type="domain" description="Pseudouridine synthase I TruA alpha/beta" evidence="8">
    <location>
        <begin position="150"/>
        <end position="245"/>
    </location>
</feature>
<feature type="binding site" evidence="4 6">
    <location>
        <position position="111"/>
    </location>
    <ligand>
        <name>substrate</name>
    </ligand>
</feature>
<dbReference type="SUPFAM" id="SSF55120">
    <property type="entry name" value="Pseudouridine synthase"/>
    <property type="match status" value="1"/>
</dbReference>
<comment type="catalytic activity">
    <reaction evidence="4 7">
        <text>uridine(38/39/40) in tRNA = pseudouridine(38/39/40) in tRNA</text>
        <dbReference type="Rhea" id="RHEA:22376"/>
        <dbReference type="Rhea" id="RHEA-COMP:10085"/>
        <dbReference type="Rhea" id="RHEA-COMP:10087"/>
        <dbReference type="ChEBI" id="CHEBI:65314"/>
        <dbReference type="ChEBI" id="CHEBI:65315"/>
        <dbReference type="EC" id="5.4.99.12"/>
    </reaction>
</comment>
<dbReference type="GO" id="GO:0160147">
    <property type="term" value="F:tRNA pseudouridine(38-40) synthase activity"/>
    <property type="evidence" value="ECO:0007669"/>
    <property type="project" value="UniProtKB-EC"/>
</dbReference>
<dbReference type="OrthoDB" id="9811823at2"/>
<dbReference type="EC" id="5.4.99.12" evidence="4"/>
<evidence type="ECO:0000313" key="10">
    <source>
        <dbReference type="Proteomes" id="UP000245535"/>
    </source>
</evidence>
<dbReference type="FunFam" id="3.30.70.580:FF:000001">
    <property type="entry name" value="tRNA pseudouridine synthase A"/>
    <property type="match status" value="1"/>
</dbReference>
<dbReference type="PIRSF" id="PIRSF001430">
    <property type="entry name" value="tRNA_psdUrid_synth"/>
    <property type="match status" value="1"/>
</dbReference>
<dbReference type="GO" id="GO:0031119">
    <property type="term" value="P:tRNA pseudouridine synthesis"/>
    <property type="evidence" value="ECO:0007669"/>
    <property type="project" value="UniProtKB-UniRule"/>
</dbReference>
<dbReference type="Proteomes" id="UP000245535">
    <property type="component" value="Unassembled WGS sequence"/>
</dbReference>
<protein>
    <recommendedName>
        <fullName evidence="4">tRNA pseudouridine synthase A</fullName>
        <ecNumber evidence="4">5.4.99.12</ecNumber>
    </recommendedName>
    <alternativeName>
        <fullName evidence="4">tRNA pseudouridine(38-40) synthase</fullName>
    </alternativeName>
    <alternativeName>
        <fullName evidence="4">tRNA pseudouridylate synthase I</fullName>
    </alternativeName>
    <alternativeName>
        <fullName evidence="4">tRNA-uridine isomerase I</fullName>
    </alternativeName>
</protein>
<evidence type="ECO:0000256" key="6">
    <source>
        <dbReference type="PIRSR" id="PIRSR001430-2"/>
    </source>
</evidence>
<accession>A0A315Z851</accession>
<comment type="caution">
    <text evidence="4">Lacks conserved residue(s) required for the propagation of feature annotation.</text>
</comment>
<name>A0A315Z851_SEDFL</name>
<dbReference type="InterPro" id="IPR020095">
    <property type="entry name" value="PsdUridine_synth_TruA_C"/>
</dbReference>
<evidence type="ECO:0000259" key="8">
    <source>
        <dbReference type="Pfam" id="PF01416"/>
    </source>
</evidence>
<proteinExistence type="inferred from homology"/>
<comment type="caution">
    <text evidence="9">The sequence shown here is derived from an EMBL/GenBank/DDBJ whole genome shotgun (WGS) entry which is preliminary data.</text>
</comment>
<feature type="active site" description="Nucleophile" evidence="4 5">
    <location>
        <position position="51"/>
    </location>
</feature>
<dbReference type="InterPro" id="IPR001406">
    <property type="entry name" value="PsdUridine_synth_TruA"/>
</dbReference>
<keyword evidence="10" id="KW-1185">Reference proteome</keyword>
<evidence type="ECO:0000256" key="7">
    <source>
        <dbReference type="RuleBase" id="RU003792"/>
    </source>
</evidence>
<dbReference type="AlphaFoldDB" id="A0A315Z851"/>
<evidence type="ECO:0000256" key="2">
    <source>
        <dbReference type="ARBA" id="ARBA00022694"/>
    </source>
</evidence>
<evidence type="ECO:0000256" key="5">
    <source>
        <dbReference type="PIRSR" id="PIRSR001430-1"/>
    </source>
</evidence>
<dbReference type="RefSeq" id="WP_109620025.1">
    <property type="nucleotide sequence ID" value="NZ_QGDO01000004.1"/>
</dbReference>
<reference evidence="9 10" key="1">
    <citation type="submission" date="2018-03" db="EMBL/GenBank/DDBJ databases">
        <title>Genomic Encyclopedia of Archaeal and Bacterial Type Strains, Phase II (KMG-II): from individual species to whole genera.</title>
        <authorList>
            <person name="Goeker M."/>
        </authorList>
    </citation>
    <scope>NUCLEOTIDE SEQUENCE [LARGE SCALE GENOMIC DNA]</scope>
    <source>
        <strain evidence="9 10">DSM 28229</strain>
    </source>
</reference>
<dbReference type="NCBIfam" id="TIGR00071">
    <property type="entry name" value="hisT_truA"/>
    <property type="match status" value="1"/>
</dbReference>
<sequence length="259" mass="29888">MRYFIEVAYHGANYNGWQIQPEGETVQGKLNYVLSKLIRAEIAIMGSGRTDTGVHCRQQFAHFDLDKPLPFSKKDLLHKANVFLPDDIVIKSIHEVKPDVHARFTATDRVYHYHITSFKDPFGTGQEYLCPKPLDLPKMNEACKVLLELTDYEAFSKSKMSVKTFECDITEAYFKESEPGKYIFRIKANRFLRGMVRIIVGNLLQIGLGNLTAEEMRSIIIQKKRVHGRFLVPAQGLYLQEVHYPEGIWLEEPSDEKNY</sequence>
<dbReference type="PANTHER" id="PTHR11142">
    <property type="entry name" value="PSEUDOURIDYLATE SYNTHASE"/>
    <property type="match status" value="1"/>
</dbReference>
<evidence type="ECO:0000256" key="1">
    <source>
        <dbReference type="ARBA" id="ARBA00009375"/>
    </source>
</evidence>
<comment type="similarity">
    <text evidence="1 4 7">Belongs to the tRNA pseudouridine synthase TruA family.</text>
</comment>
<keyword evidence="2 4" id="KW-0819">tRNA processing</keyword>
<dbReference type="Pfam" id="PF01416">
    <property type="entry name" value="PseudoU_synth_1"/>
    <property type="match status" value="1"/>
</dbReference>
<evidence type="ECO:0000313" key="9">
    <source>
        <dbReference type="EMBL" id="PWJ41037.1"/>
    </source>
</evidence>
<organism evidence="9 10">
    <name type="scientific">Sediminitomix flava</name>
    <dbReference type="NCBI Taxonomy" id="379075"/>
    <lineage>
        <taxon>Bacteria</taxon>
        <taxon>Pseudomonadati</taxon>
        <taxon>Bacteroidota</taxon>
        <taxon>Cytophagia</taxon>
        <taxon>Cytophagales</taxon>
        <taxon>Flammeovirgaceae</taxon>
        <taxon>Sediminitomix</taxon>
    </lineage>
</organism>
<dbReference type="HAMAP" id="MF_00171">
    <property type="entry name" value="TruA"/>
    <property type="match status" value="1"/>
</dbReference>
<dbReference type="EMBL" id="QGDO01000004">
    <property type="protein sequence ID" value="PWJ41037.1"/>
    <property type="molecule type" value="Genomic_DNA"/>
</dbReference>
<dbReference type="Gene3D" id="3.30.70.580">
    <property type="entry name" value="Pseudouridine synthase I, catalytic domain, N-terminal subdomain"/>
    <property type="match status" value="1"/>
</dbReference>
<dbReference type="InterPro" id="IPR020097">
    <property type="entry name" value="PsdUridine_synth_TruA_a/b_dom"/>
</dbReference>
<keyword evidence="3 4" id="KW-0413">Isomerase</keyword>
<dbReference type="PANTHER" id="PTHR11142:SF0">
    <property type="entry name" value="TRNA PSEUDOURIDINE SYNTHASE-LIKE 1"/>
    <property type="match status" value="1"/>
</dbReference>
<comment type="function">
    <text evidence="4">Formation of pseudouridine at positions 38, 39 and 40 in the anticodon stem and loop of transfer RNAs.</text>
</comment>
<gene>
    <name evidence="4" type="primary">truA</name>
    <name evidence="9" type="ORF">BC781_104312</name>
</gene>
<dbReference type="InterPro" id="IPR020094">
    <property type="entry name" value="TruA/RsuA/RluB/E/F_N"/>
</dbReference>
<dbReference type="CDD" id="cd02570">
    <property type="entry name" value="PseudoU_synth_EcTruA"/>
    <property type="match status" value="1"/>
</dbReference>